<evidence type="ECO:0000256" key="7">
    <source>
        <dbReference type="ARBA" id="ARBA00022837"/>
    </source>
</evidence>
<keyword evidence="16" id="KW-1185">Reference proteome</keyword>
<evidence type="ECO:0000256" key="5">
    <source>
        <dbReference type="ARBA" id="ARBA00012756"/>
    </source>
</evidence>
<evidence type="ECO:0000313" key="15">
    <source>
        <dbReference type="EMBL" id="TXK46793.1"/>
    </source>
</evidence>
<dbReference type="EC" id="3.2.1.23" evidence="5"/>
<dbReference type="InterPro" id="IPR014718">
    <property type="entry name" value="GH-type_carb-bd"/>
</dbReference>
<feature type="chain" id="PRO_5023135299" description="beta-galactosidase" evidence="10">
    <location>
        <begin position="24"/>
        <end position="953"/>
    </location>
</feature>
<evidence type="ECO:0000256" key="10">
    <source>
        <dbReference type="SAM" id="SignalP"/>
    </source>
</evidence>
<dbReference type="GO" id="GO:0009341">
    <property type="term" value="C:beta-galactosidase complex"/>
    <property type="evidence" value="ECO:0007669"/>
    <property type="project" value="InterPro"/>
</dbReference>
<evidence type="ECO:0000259" key="13">
    <source>
        <dbReference type="Pfam" id="PF02837"/>
    </source>
</evidence>
<comment type="subunit">
    <text evidence="4">Monomer.</text>
</comment>
<comment type="catalytic activity">
    <reaction evidence="1">
        <text>Hydrolysis of terminal non-reducing beta-D-galactose residues in beta-D-galactosides.</text>
        <dbReference type="EC" id="3.2.1.23"/>
    </reaction>
</comment>
<comment type="cofactor">
    <cofactor evidence="2">
        <name>Ca(2+)</name>
        <dbReference type="ChEBI" id="CHEBI:29108"/>
    </cofactor>
</comment>
<dbReference type="Gene3D" id="2.60.40.10">
    <property type="entry name" value="Immunoglobulins"/>
    <property type="match status" value="1"/>
</dbReference>
<accession>A0A5C8K9K5</accession>
<dbReference type="Pfam" id="PF02837">
    <property type="entry name" value="Glyco_hydro_2_N"/>
    <property type="match status" value="1"/>
</dbReference>
<dbReference type="InterPro" id="IPR013783">
    <property type="entry name" value="Ig-like_fold"/>
</dbReference>
<dbReference type="PANTHER" id="PTHR46323:SF2">
    <property type="entry name" value="BETA-GALACTOSIDASE"/>
    <property type="match status" value="1"/>
</dbReference>
<dbReference type="PANTHER" id="PTHR46323">
    <property type="entry name" value="BETA-GALACTOSIDASE"/>
    <property type="match status" value="1"/>
</dbReference>
<feature type="domain" description="Glycoside hydrolase family 2 immunoglobulin-like beta-sandwich" evidence="11">
    <location>
        <begin position="196"/>
        <end position="291"/>
    </location>
</feature>
<reference evidence="15 16" key="1">
    <citation type="submission" date="2019-08" db="EMBL/GenBank/DDBJ databases">
        <authorList>
            <person name="Shi S."/>
        </authorList>
    </citation>
    <scope>NUCLEOTIDE SEQUENCE [LARGE SCALE GENOMIC DNA]</scope>
    <source>
        <strain evidence="15 16">GY10130</strain>
    </source>
</reference>
<feature type="domain" description="Glycosyl hydrolases family 2 sugar binding" evidence="13">
    <location>
        <begin position="57"/>
        <end position="189"/>
    </location>
</feature>
<dbReference type="InterPro" id="IPR036156">
    <property type="entry name" value="Beta-gal/glucu_dom_sf"/>
</dbReference>
<dbReference type="InterPro" id="IPR050347">
    <property type="entry name" value="Bact_Beta-galactosidase"/>
</dbReference>
<dbReference type="InterPro" id="IPR006102">
    <property type="entry name" value="Ig-like_GH2"/>
</dbReference>
<gene>
    <name evidence="15" type="ORF">FVR03_10210</name>
</gene>
<dbReference type="InterPro" id="IPR006101">
    <property type="entry name" value="Glyco_hydro_2"/>
</dbReference>
<dbReference type="GO" id="GO:0005990">
    <property type="term" value="P:lactose catabolic process"/>
    <property type="evidence" value="ECO:0007669"/>
    <property type="project" value="TreeGrafter"/>
</dbReference>
<keyword evidence="7" id="KW-0106">Calcium</keyword>
<evidence type="ECO:0000313" key="16">
    <source>
        <dbReference type="Proteomes" id="UP000321926"/>
    </source>
</evidence>
<dbReference type="SUPFAM" id="SSF74650">
    <property type="entry name" value="Galactose mutarotase-like"/>
    <property type="match status" value="1"/>
</dbReference>
<name>A0A5C8K9K5_9BACT</name>
<dbReference type="RefSeq" id="WP_147921648.1">
    <property type="nucleotide sequence ID" value="NZ_VRTY01000032.1"/>
</dbReference>
<dbReference type="OrthoDB" id="1007335at2"/>
<evidence type="ECO:0000259" key="14">
    <source>
        <dbReference type="Pfam" id="PF02929"/>
    </source>
</evidence>
<feature type="domain" description="Glycoside hydrolase family 2 catalytic" evidence="12">
    <location>
        <begin position="299"/>
        <end position="422"/>
    </location>
</feature>
<comment type="similarity">
    <text evidence="3">Belongs to the glycosyl hydrolase 2 family.</text>
</comment>
<dbReference type="PRINTS" id="PR00132">
    <property type="entry name" value="GLHYDRLASE2"/>
</dbReference>
<keyword evidence="6 15" id="KW-0378">Hydrolase</keyword>
<dbReference type="InterPro" id="IPR006103">
    <property type="entry name" value="Glyco_hydro_2_cat"/>
</dbReference>
<evidence type="ECO:0000256" key="2">
    <source>
        <dbReference type="ARBA" id="ARBA00001913"/>
    </source>
</evidence>
<keyword evidence="10" id="KW-0732">Signal</keyword>
<evidence type="ECO:0000259" key="12">
    <source>
        <dbReference type="Pfam" id="PF02836"/>
    </source>
</evidence>
<comment type="caution">
    <text evidence="15">The sequence shown here is derived from an EMBL/GenBank/DDBJ whole genome shotgun (WGS) entry which is preliminary data.</text>
</comment>
<dbReference type="InterPro" id="IPR008979">
    <property type="entry name" value="Galactose-bd-like_sf"/>
</dbReference>
<keyword evidence="8" id="KW-0326">Glycosidase</keyword>
<evidence type="ECO:0000256" key="6">
    <source>
        <dbReference type="ARBA" id="ARBA00022801"/>
    </source>
</evidence>
<dbReference type="SUPFAM" id="SSF49785">
    <property type="entry name" value="Galactose-binding domain-like"/>
    <property type="match status" value="1"/>
</dbReference>
<evidence type="ECO:0000259" key="11">
    <source>
        <dbReference type="Pfam" id="PF00703"/>
    </source>
</evidence>
<evidence type="ECO:0000256" key="9">
    <source>
        <dbReference type="ARBA" id="ARBA00032230"/>
    </source>
</evidence>
<dbReference type="SUPFAM" id="SSF49303">
    <property type="entry name" value="beta-Galactosidase/glucuronidase domain"/>
    <property type="match status" value="2"/>
</dbReference>
<dbReference type="EMBL" id="VRTY01000032">
    <property type="protein sequence ID" value="TXK46793.1"/>
    <property type="molecule type" value="Genomic_DNA"/>
</dbReference>
<evidence type="ECO:0000256" key="4">
    <source>
        <dbReference type="ARBA" id="ARBA00011245"/>
    </source>
</evidence>
<dbReference type="InterPro" id="IPR006104">
    <property type="entry name" value="Glyco_hydro_2_N"/>
</dbReference>
<dbReference type="Gene3D" id="2.60.120.260">
    <property type="entry name" value="Galactose-binding domain-like"/>
    <property type="match status" value="1"/>
</dbReference>
<dbReference type="GO" id="GO:0004565">
    <property type="term" value="F:beta-galactosidase activity"/>
    <property type="evidence" value="ECO:0007669"/>
    <property type="project" value="UniProtKB-EC"/>
</dbReference>
<dbReference type="Gene3D" id="2.70.98.10">
    <property type="match status" value="1"/>
</dbReference>
<dbReference type="GO" id="GO:0030246">
    <property type="term" value="F:carbohydrate binding"/>
    <property type="evidence" value="ECO:0007669"/>
    <property type="project" value="InterPro"/>
</dbReference>
<dbReference type="InterPro" id="IPR017853">
    <property type="entry name" value="GH"/>
</dbReference>
<dbReference type="AlphaFoldDB" id="A0A5C8K9K5"/>
<dbReference type="Pfam" id="PF00703">
    <property type="entry name" value="Glyco_hydro_2"/>
    <property type="match status" value="1"/>
</dbReference>
<dbReference type="InterPro" id="IPR004199">
    <property type="entry name" value="B-gal_small/dom_5"/>
</dbReference>
<feature type="domain" description="Beta galactosidase small chain/" evidence="14">
    <location>
        <begin position="722"/>
        <end position="856"/>
    </location>
</feature>
<evidence type="ECO:0000256" key="1">
    <source>
        <dbReference type="ARBA" id="ARBA00001412"/>
    </source>
</evidence>
<proteinExistence type="inferred from homology"/>
<protein>
    <recommendedName>
        <fullName evidence="5">beta-galactosidase</fullName>
        <ecNumber evidence="5">3.2.1.23</ecNumber>
    </recommendedName>
    <alternativeName>
        <fullName evidence="9">Lactase</fullName>
    </alternativeName>
</protein>
<dbReference type="Pfam" id="PF02929">
    <property type="entry name" value="Bgal_small_N"/>
    <property type="match status" value="1"/>
</dbReference>
<evidence type="ECO:0000256" key="8">
    <source>
        <dbReference type="ARBA" id="ARBA00023295"/>
    </source>
</evidence>
<dbReference type="SUPFAM" id="SSF51445">
    <property type="entry name" value="(Trans)glycosidases"/>
    <property type="match status" value="1"/>
</dbReference>
<sequence>MKSISVRFLFAIFLLLPLFALHAQETKVQYLSGTGNDKTVDWQFMVTEGRKSGKWTKIPVPSVWEQQGFGTYNYGHDKDEKRGKEKGLYKYSFKVPANWKNNTVNIVFEGSMTDTEVKLNGQLAGPVHQGSFYRFKYDITNLLKPGKTNVLEVTVAKHSANESVVKAERQGDYWIFGGIFRPVYLEALPVQHIERTALDAKHDGSFVAEVNLKGLAGANEVAAQVYTLDGKKVGSEFKTSIKQGETVARLQTNVPSPSQWTPEFPNLYRVTYSLLQNGKPVHTVSERFGFRTVDFRERDGIYVNGTKIKFKGVNRHSFLPESGRTTNKKNSIEDVQLIKEMNMNAVRMSHYPPDKHFLEVCDSLGLFVIDELTGWHDAYDTEVGSKLAKEMVIRDVNHPSIVIWTNGNEGGHNFDLDPVIDSMDIQKRPVVHPWQNFRGIDTQHYTNYNYGTGSYFEGRDVFFPTEFLHGLYDGGLGAGLYDFWELMWQKPLSAGGFLWVFADEGLVRTDKKGQIDTDGDHAPDGILGPHKEKEGSFYAIKEIWSPIKFEQREITPAFDGTFRVENRYFYTNLDQCTYSYKLAQLPEPNSTRKAETKTGTFKAPAIAPSDKGTLALQLPNDWQNFDVLYITATDPHQQEIFTWSWPITRPATIAERIVTKDGTQKASFQESGNIVTVSANGVQVSFDKTTGLLQQVKNPKGVIPFANGPIPAEGESGFQKLNVAQEGNNVVIKYDIAEKKQFKTLQWTMHPSGWLQLDVEYLTYKGDENDQLGEHSDFLGINFSFPEDQVKGVQWLGNGPYRVWKNRLHGNKFDIWTKKYNNTTTGHIGSGHTRFEYPEFKGYHSNMYWMKLLTTSQPFTVVTDQEDIFLRLFTPATTPEKTYHTAPPFPKGDISFMHGITPIGTKSQKPEYLGNSGRQNNYFDYWRSRPKQMTLYFNFSEDQVNTNLATSKK</sequence>
<evidence type="ECO:0000256" key="3">
    <source>
        <dbReference type="ARBA" id="ARBA00007401"/>
    </source>
</evidence>
<dbReference type="Proteomes" id="UP000321926">
    <property type="component" value="Unassembled WGS sequence"/>
</dbReference>
<dbReference type="Gene3D" id="3.20.20.80">
    <property type="entry name" value="Glycosidases"/>
    <property type="match status" value="1"/>
</dbReference>
<organism evidence="15 16">
    <name type="scientific">Pontibacter qinzhouensis</name>
    <dbReference type="NCBI Taxonomy" id="2603253"/>
    <lineage>
        <taxon>Bacteria</taxon>
        <taxon>Pseudomonadati</taxon>
        <taxon>Bacteroidota</taxon>
        <taxon>Cytophagia</taxon>
        <taxon>Cytophagales</taxon>
        <taxon>Hymenobacteraceae</taxon>
        <taxon>Pontibacter</taxon>
    </lineage>
</organism>
<dbReference type="InterPro" id="IPR011013">
    <property type="entry name" value="Gal_mutarotase_sf_dom"/>
</dbReference>
<feature type="signal peptide" evidence="10">
    <location>
        <begin position="1"/>
        <end position="23"/>
    </location>
</feature>
<dbReference type="Pfam" id="PF02836">
    <property type="entry name" value="Glyco_hydro_2_C"/>
    <property type="match status" value="1"/>
</dbReference>